<comment type="similarity">
    <text evidence="2">Belongs to the major facilitator superfamily. Monocarboxylate porter (TC 2.A.1.13) family.</text>
</comment>
<dbReference type="InterPro" id="IPR050327">
    <property type="entry name" value="Proton-linked_MCT"/>
</dbReference>
<accession>A0A507E0B7</accession>
<feature type="transmembrane region" description="Helical" evidence="3">
    <location>
        <begin position="365"/>
        <end position="385"/>
    </location>
</feature>
<proteinExistence type="inferred from homology"/>
<feature type="transmembrane region" description="Helical" evidence="3">
    <location>
        <begin position="102"/>
        <end position="121"/>
    </location>
</feature>
<dbReference type="Gene3D" id="1.20.1250.20">
    <property type="entry name" value="MFS general substrate transporter like domains"/>
    <property type="match status" value="2"/>
</dbReference>
<feature type="transmembrane region" description="Helical" evidence="3">
    <location>
        <begin position="60"/>
        <end position="82"/>
    </location>
</feature>
<sequence length="466" mass="49718">MSNPEVTTVISDPLPLYHQSIKINADSLSQLLESDEQLDAASLKSVPRHDTIPAAPDGGYGWVVVLSQFLFNFVVFGTNNIWGVYQRSFFQTDHIKGATMVQLSFVGGVGLGLIFLFGPVVGWMQTRFGTRSALFLGTILMALGLELSSLATQARERMFIIWHLFLSLSIMWGSGCSLLFLGSVAIPAQWFSKKRALATGLASSGSGFGGLVFAPVAQALIDRYGVSWCLRIMGFVTLALGLFASATMKTFQKPAARPATQARRRHPFDPAIMSAPGFKWLLAFAFVNLFGFIIPFYFLPAYATSIGVSAQTGATLVAIVSGVNAMGRILSGFLGDAIGRINAGMILVFLSGITCFAIWTFANTFAVLLVFTIAYGLLGGAYWALITPMTAEVVGLAKLPGALSIVFLTNVIPLIFAGPIASAIYTSTGSTSYIGSILFTGSVLCAGAMLLSGTKLAKNKNIWAKV</sequence>
<feature type="transmembrane region" description="Helical" evidence="3">
    <location>
        <begin position="160"/>
        <end position="184"/>
    </location>
</feature>
<feature type="transmembrane region" description="Helical" evidence="3">
    <location>
        <begin position="224"/>
        <end position="244"/>
    </location>
</feature>
<feature type="transmembrane region" description="Helical" evidence="3">
    <location>
        <begin position="405"/>
        <end position="425"/>
    </location>
</feature>
<comment type="subcellular location">
    <subcellularLocation>
        <location evidence="1">Membrane</location>
        <topology evidence="1">Multi-pass membrane protein</topology>
    </subcellularLocation>
</comment>
<dbReference type="PROSITE" id="PS50850">
    <property type="entry name" value="MFS"/>
    <property type="match status" value="1"/>
</dbReference>
<evidence type="ECO:0000259" key="4">
    <source>
        <dbReference type="PROSITE" id="PS50850"/>
    </source>
</evidence>
<dbReference type="EMBL" id="QEAQ01000052">
    <property type="protein sequence ID" value="TPX57473.1"/>
    <property type="molecule type" value="Genomic_DNA"/>
</dbReference>
<feature type="transmembrane region" description="Helical" evidence="3">
    <location>
        <begin position="280"/>
        <end position="299"/>
    </location>
</feature>
<feature type="transmembrane region" description="Helical" evidence="3">
    <location>
        <begin position="431"/>
        <end position="451"/>
    </location>
</feature>
<name>A0A507E0B7_9FUNG</name>
<keyword evidence="3" id="KW-0812">Transmembrane</keyword>
<feature type="transmembrane region" description="Helical" evidence="3">
    <location>
        <begin position="133"/>
        <end position="154"/>
    </location>
</feature>
<feature type="domain" description="Major facilitator superfamily (MFS) profile" evidence="4">
    <location>
        <begin position="60"/>
        <end position="460"/>
    </location>
</feature>
<organism evidence="5 6">
    <name type="scientific">Powellomyces hirtus</name>
    <dbReference type="NCBI Taxonomy" id="109895"/>
    <lineage>
        <taxon>Eukaryota</taxon>
        <taxon>Fungi</taxon>
        <taxon>Fungi incertae sedis</taxon>
        <taxon>Chytridiomycota</taxon>
        <taxon>Chytridiomycota incertae sedis</taxon>
        <taxon>Chytridiomycetes</taxon>
        <taxon>Spizellomycetales</taxon>
        <taxon>Powellomycetaceae</taxon>
        <taxon>Powellomyces</taxon>
    </lineage>
</organism>
<evidence type="ECO:0000256" key="1">
    <source>
        <dbReference type="ARBA" id="ARBA00004141"/>
    </source>
</evidence>
<comment type="caution">
    <text evidence="5">The sequence shown here is derived from an EMBL/GenBank/DDBJ whole genome shotgun (WGS) entry which is preliminary data.</text>
</comment>
<protein>
    <recommendedName>
        <fullName evidence="4">Major facilitator superfamily (MFS) profile domain-containing protein</fullName>
    </recommendedName>
</protein>
<dbReference type="PANTHER" id="PTHR11360">
    <property type="entry name" value="MONOCARBOXYLATE TRANSPORTER"/>
    <property type="match status" value="1"/>
</dbReference>
<dbReference type="CDD" id="cd17352">
    <property type="entry name" value="MFS_MCT_SLC16"/>
    <property type="match status" value="1"/>
</dbReference>
<keyword evidence="3" id="KW-1133">Transmembrane helix</keyword>
<keyword evidence="6" id="KW-1185">Reference proteome</keyword>
<dbReference type="GO" id="GO:0016020">
    <property type="term" value="C:membrane"/>
    <property type="evidence" value="ECO:0007669"/>
    <property type="project" value="UniProtKB-SubCell"/>
</dbReference>
<keyword evidence="3" id="KW-0472">Membrane</keyword>
<feature type="transmembrane region" description="Helical" evidence="3">
    <location>
        <begin position="337"/>
        <end position="359"/>
    </location>
</feature>
<feature type="transmembrane region" description="Helical" evidence="3">
    <location>
        <begin position="196"/>
        <end position="218"/>
    </location>
</feature>
<reference evidence="5 6" key="1">
    <citation type="journal article" date="2019" name="Sci. Rep.">
        <title>Comparative genomics of chytrid fungi reveal insights into the obligate biotrophic and pathogenic lifestyle of Synchytrium endobioticum.</title>
        <authorList>
            <person name="van de Vossenberg B.T.L.H."/>
            <person name="Warris S."/>
            <person name="Nguyen H.D.T."/>
            <person name="van Gent-Pelzer M.P.E."/>
            <person name="Joly D.L."/>
            <person name="van de Geest H.C."/>
            <person name="Bonants P.J.M."/>
            <person name="Smith D.S."/>
            <person name="Levesque C.A."/>
            <person name="van der Lee T.A.J."/>
        </authorList>
    </citation>
    <scope>NUCLEOTIDE SEQUENCE [LARGE SCALE GENOMIC DNA]</scope>
    <source>
        <strain evidence="5 6">CBS 809.83</strain>
    </source>
</reference>
<gene>
    <name evidence="5" type="ORF">PhCBS80983_g03834</name>
</gene>
<evidence type="ECO:0000313" key="5">
    <source>
        <dbReference type="EMBL" id="TPX57473.1"/>
    </source>
</evidence>
<evidence type="ECO:0000313" key="6">
    <source>
        <dbReference type="Proteomes" id="UP000318582"/>
    </source>
</evidence>
<dbReference type="SUPFAM" id="SSF103473">
    <property type="entry name" value="MFS general substrate transporter"/>
    <property type="match status" value="1"/>
</dbReference>
<dbReference type="PANTHER" id="PTHR11360:SF315">
    <property type="entry name" value="TRANSPORTER MCH2-RELATED"/>
    <property type="match status" value="1"/>
</dbReference>
<dbReference type="AlphaFoldDB" id="A0A507E0B7"/>
<evidence type="ECO:0000256" key="2">
    <source>
        <dbReference type="ARBA" id="ARBA00006727"/>
    </source>
</evidence>
<dbReference type="InterPro" id="IPR036259">
    <property type="entry name" value="MFS_trans_sf"/>
</dbReference>
<dbReference type="Proteomes" id="UP000318582">
    <property type="component" value="Unassembled WGS sequence"/>
</dbReference>
<dbReference type="InterPro" id="IPR020846">
    <property type="entry name" value="MFS_dom"/>
</dbReference>
<dbReference type="GO" id="GO:0022857">
    <property type="term" value="F:transmembrane transporter activity"/>
    <property type="evidence" value="ECO:0007669"/>
    <property type="project" value="InterPro"/>
</dbReference>
<dbReference type="Pfam" id="PF07690">
    <property type="entry name" value="MFS_1"/>
    <property type="match status" value="1"/>
</dbReference>
<evidence type="ECO:0000256" key="3">
    <source>
        <dbReference type="SAM" id="Phobius"/>
    </source>
</evidence>
<dbReference type="InterPro" id="IPR011701">
    <property type="entry name" value="MFS"/>
</dbReference>